<dbReference type="PIRSF" id="PIRSF005902">
    <property type="entry name" value="DNase_TatD"/>
    <property type="match status" value="1"/>
</dbReference>
<gene>
    <name evidence="6" type="ORF">PPL_05016</name>
</gene>
<dbReference type="InParanoid" id="D3B972"/>
<evidence type="ECO:0000256" key="1">
    <source>
        <dbReference type="ARBA" id="ARBA00009275"/>
    </source>
</evidence>
<sequence length="307" mass="35422">MKFIDIGVNLTDDMYQGIYHGKAKHQADLQIVLERAWNNGLEKIMITSGRIEEVKQSLSIIEQYDNKSNRLFTTIGVHPTRCSEFIDREQEYIDTLLELYTQNKDKIVAIGEFGLDYDRLEFCPKETQLKYFELQFKLVEATKLPLFLHLRSSAAFNDFVEVIKKYRHTFTYGVVHSFDGTIEEAKQLIELGLHIGINGCSLKTEENLKSMATIPSDKLLIETDAPWCDIRKTHSGYQHITTTFESVKKEKYQPGKCVQARNEPCYIVNVLEVIAGYRKENKETLANTIYETTKQIYFPTTTTTSSQ</sequence>
<dbReference type="Pfam" id="PF01026">
    <property type="entry name" value="TatD_DNase"/>
    <property type="match status" value="1"/>
</dbReference>
<feature type="binding site" evidence="5">
    <location>
        <position position="176"/>
    </location>
    <ligand>
        <name>a divalent metal cation</name>
        <dbReference type="ChEBI" id="CHEBI:60240"/>
        <label>2</label>
    </ligand>
</feature>
<dbReference type="EMBL" id="ADBJ01000021">
    <property type="protein sequence ID" value="EFA82111.1"/>
    <property type="molecule type" value="Genomic_DNA"/>
</dbReference>
<dbReference type="FunCoup" id="D3B972">
    <property type="interactions" value="161"/>
</dbReference>
<feature type="binding site" evidence="5">
    <location>
        <position position="112"/>
    </location>
    <ligand>
        <name>a divalent metal cation</name>
        <dbReference type="ChEBI" id="CHEBI:60240"/>
        <label>1</label>
    </ligand>
</feature>
<keyword evidence="3 5" id="KW-0479">Metal-binding</keyword>
<comment type="similarity">
    <text evidence="1">Belongs to the metallo-dependent hydrolases superfamily. TatD-type hydrolase family.</text>
</comment>
<keyword evidence="2" id="KW-0540">Nuclease</keyword>
<comment type="caution">
    <text evidence="6">The sequence shown here is derived from an EMBL/GenBank/DDBJ whole genome shotgun (WGS) entry which is preliminary data.</text>
</comment>
<dbReference type="SUPFAM" id="SSF51556">
    <property type="entry name" value="Metallo-dependent hydrolases"/>
    <property type="match status" value="1"/>
</dbReference>
<dbReference type="InterPro" id="IPR001130">
    <property type="entry name" value="TatD-like"/>
</dbReference>
<dbReference type="InterPro" id="IPR050891">
    <property type="entry name" value="TatD-type_Hydrolase"/>
</dbReference>
<evidence type="ECO:0000313" key="6">
    <source>
        <dbReference type="EMBL" id="EFA82111.1"/>
    </source>
</evidence>
<dbReference type="Proteomes" id="UP000001396">
    <property type="component" value="Unassembled WGS sequence"/>
</dbReference>
<name>D3B972_HETP5</name>
<reference evidence="6 7" key="1">
    <citation type="journal article" date="2011" name="Genome Res.">
        <title>Phylogeny-wide analysis of social amoeba genomes highlights ancient origins for complex intercellular communication.</title>
        <authorList>
            <person name="Heidel A.J."/>
            <person name="Lawal H.M."/>
            <person name="Felder M."/>
            <person name="Schilde C."/>
            <person name="Helps N.R."/>
            <person name="Tunggal B."/>
            <person name="Rivero F."/>
            <person name="John U."/>
            <person name="Schleicher M."/>
            <person name="Eichinger L."/>
            <person name="Platzer M."/>
            <person name="Noegel A.A."/>
            <person name="Schaap P."/>
            <person name="Gloeckner G."/>
        </authorList>
    </citation>
    <scope>NUCLEOTIDE SEQUENCE [LARGE SCALE GENOMIC DNA]</scope>
    <source>
        <strain evidence="7">ATCC 26659 / Pp 5 / PN500</strain>
    </source>
</reference>
<dbReference type="GO" id="GO:0008296">
    <property type="term" value="F:3'-5'-DNA exonuclease activity"/>
    <property type="evidence" value="ECO:0007669"/>
    <property type="project" value="TreeGrafter"/>
</dbReference>
<accession>D3B972</accession>
<dbReference type="AlphaFoldDB" id="D3B972"/>
<evidence type="ECO:0000256" key="5">
    <source>
        <dbReference type="PIRSR" id="PIRSR005902-1"/>
    </source>
</evidence>
<dbReference type="GO" id="GO:0005829">
    <property type="term" value="C:cytosol"/>
    <property type="evidence" value="ECO:0007669"/>
    <property type="project" value="TreeGrafter"/>
</dbReference>
<dbReference type="Gene3D" id="3.20.20.140">
    <property type="entry name" value="Metal-dependent hydrolases"/>
    <property type="match status" value="1"/>
</dbReference>
<feature type="binding site" evidence="5">
    <location>
        <position position="149"/>
    </location>
    <ligand>
        <name>a divalent metal cation</name>
        <dbReference type="ChEBI" id="CHEBI:60240"/>
        <label>2</label>
    </ligand>
</feature>
<evidence type="ECO:0000256" key="3">
    <source>
        <dbReference type="ARBA" id="ARBA00022723"/>
    </source>
</evidence>
<feature type="binding site" evidence="5">
    <location>
        <position position="224"/>
    </location>
    <ligand>
        <name>a divalent metal cation</name>
        <dbReference type="ChEBI" id="CHEBI:60240"/>
        <label>1</label>
    </ligand>
</feature>
<keyword evidence="4" id="KW-0378">Hydrolase</keyword>
<keyword evidence="7" id="KW-1185">Reference proteome</keyword>
<dbReference type="FunFam" id="3.20.20.140:FF:000040">
    <property type="entry name" value="Putative tatD related deoxyribonuclease"/>
    <property type="match status" value="1"/>
</dbReference>
<dbReference type="RefSeq" id="XP_020434228.1">
    <property type="nucleotide sequence ID" value="XM_020575912.1"/>
</dbReference>
<dbReference type="InterPro" id="IPR032466">
    <property type="entry name" value="Metal_Hydrolase"/>
</dbReference>
<organism evidence="6 7">
    <name type="scientific">Heterostelium pallidum (strain ATCC 26659 / Pp 5 / PN500)</name>
    <name type="common">Cellular slime mold</name>
    <name type="synonym">Polysphondylium pallidum</name>
    <dbReference type="NCBI Taxonomy" id="670386"/>
    <lineage>
        <taxon>Eukaryota</taxon>
        <taxon>Amoebozoa</taxon>
        <taxon>Evosea</taxon>
        <taxon>Eumycetozoa</taxon>
        <taxon>Dictyostelia</taxon>
        <taxon>Acytosteliales</taxon>
        <taxon>Acytosteliaceae</taxon>
        <taxon>Heterostelium</taxon>
    </lineage>
</organism>
<dbReference type="PANTHER" id="PTHR10060">
    <property type="entry name" value="TATD FAMILY DEOXYRIBONUCLEASE"/>
    <property type="match status" value="1"/>
</dbReference>
<evidence type="ECO:0000256" key="4">
    <source>
        <dbReference type="ARBA" id="ARBA00022801"/>
    </source>
</evidence>
<dbReference type="CDD" id="cd01310">
    <property type="entry name" value="TatD_DNAse"/>
    <property type="match status" value="1"/>
</dbReference>
<dbReference type="OMA" id="CSDIFFE"/>
<dbReference type="GeneID" id="31360502"/>
<evidence type="ECO:0000313" key="7">
    <source>
        <dbReference type="Proteomes" id="UP000001396"/>
    </source>
</evidence>
<dbReference type="PANTHER" id="PTHR10060:SF15">
    <property type="entry name" value="DEOXYRIBONUCLEASE TATDN1"/>
    <property type="match status" value="1"/>
</dbReference>
<dbReference type="GO" id="GO:0046872">
    <property type="term" value="F:metal ion binding"/>
    <property type="evidence" value="ECO:0007669"/>
    <property type="project" value="UniProtKB-KW"/>
</dbReference>
<proteinExistence type="inferred from homology"/>
<protein>
    <submittedName>
        <fullName evidence="6">Deoxyribonuclease</fullName>
    </submittedName>
</protein>
<evidence type="ECO:0000256" key="2">
    <source>
        <dbReference type="ARBA" id="ARBA00022722"/>
    </source>
</evidence>